<dbReference type="EMBL" id="JACXAI010000042">
    <property type="protein sequence ID" value="MBD1383056.1"/>
    <property type="molecule type" value="Genomic_DNA"/>
</dbReference>
<organism evidence="1 2">
    <name type="scientific">Metabacillus arenae</name>
    <dbReference type="NCBI Taxonomy" id="2771434"/>
    <lineage>
        <taxon>Bacteria</taxon>
        <taxon>Bacillati</taxon>
        <taxon>Bacillota</taxon>
        <taxon>Bacilli</taxon>
        <taxon>Bacillales</taxon>
        <taxon>Bacillaceae</taxon>
        <taxon>Metabacillus</taxon>
    </lineage>
</organism>
<dbReference type="Pfam" id="PF14398">
    <property type="entry name" value="ATPgrasp_YheCD"/>
    <property type="match status" value="1"/>
</dbReference>
<dbReference type="RefSeq" id="WP_191161855.1">
    <property type="nucleotide sequence ID" value="NZ_JACXAI010000042.1"/>
</dbReference>
<gene>
    <name evidence="1" type="ORF">IC621_22905</name>
</gene>
<accession>A0A926RZF3</accession>
<name>A0A926RZF3_9BACI</name>
<comment type="caution">
    <text evidence="1">The sequence shown here is derived from an EMBL/GenBank/DDBJ whole genome shotgun (WGS) entry which is preliminary data.</text>
</comment>
<evidence type="ECO:0000313" key="2">
    <source>
        <dbReference type="Proteomes" id="UP000626844"/>
    </source>
</evidence>
<dbReference type="SUPFAM" id="SSF56059">
    <property type="entry name" value="Glutathione synthetase ATP-binding domain-like"/>
    <property type="match status" value="1"/>
</dbReference>
<keyword evidence="2" id="KW-1185">Reference proteome</keyword>
<reference evidence="1" key="1">
    <citation type="submission" date="2020-09" db="EMBL/GenBank/DDBJ databases">
        <title>A novel bacterium of genus Bacillus, isolated from South China Sea.</title>
        <authorList>
            <person name="Huang H."/>
            <person name="Mo K."/>
            <person name="Hu Y."/>
        </authorList>
    </citation>
    <scope>NUCLEOTIDE SEQUENCE</scope>
    <source>
        <strain evidence="1">IB182487</strain>
    </source>
</reference>
<dbReference type="AlphaFoldDB" id="A0A926RZF3"/>
<dbReference type="Proteomes" id="UP000626844">
    <property type="component" value="Unassembled WGS sequence"/>
</dbReference>
<proteinExistence type="predicted"/>
<evidence type="ECO:0000313" key="1">
    <source>
        <dbReference type="EMBL" id="MBD1383056.1"/>
    </source>
</evidence>
<sequence length="367" mass="43025">MFLKEARSIDKEKSDHPHIGICVSKAKRRLRKLVKQRLQQYPDDATIITFYIEDVDLVKHNVRGTCLEKRAGEISRSKGIFPFPDVIYMQCDLDHKMLKEFEQVIGHKVFNSFIFDKWKGWHLLANDKVLCHHLPDTRKLESEIDLQQFLYDYEDIFLKPINPIYAHNSKGIVRVKLQREGGIEVTYRQKGLRRKSFEFYEEFQDWISPKYFKDYIVQQSIATIKWGKKVTDIRLNMNKNGKGEWEVTLLLFRIASNDSHSMPGILAAHPFSNLPKMYPQNKNMENIEISVVNLGFKICHVLDKSEHHMADLGIDLGVDENGHLWIFEVNPLPYPLRGVDDLSMTRPLEYASYLALTNQQEQEKEKE</sequence>
<protein>
    <submittedName>
        <fullName evidence="1">YheC/YheD family protein</fullName>
    </submittedName>
</protein>
<dbReference type="InterPro" id="IPR026838">
    <property type="entry name" value="YheC/D"/>
</dbReference>